<evidence type="ECO:0000256" key="1">
    <source>
        <dbReference type="SAM" id="MobiDB-lite"/>
    </source>
</evidence>
<evidence type="ECO:0000313" key="2">
    <source>
        <dbReference type="EMBL" id="WWD77375.1"/>
    </source>
</evidence>
<feature type="compositionally biased region" description="Gly residues" evidence="1">
    <location>
        <begin position="1554"/>
        <end position="1563"/>
    </location>
</feature>
<dbReference type="EMBL" id="MW596351">
    <property type="protein sequence ID" value="WWD77375.1"/>
    <property type="molecule type" value="Genomic_RNA"/>
</dbReference>
<feature type="compositionally biased region" description="Basic and acidic residues" evidence="1">
    <location>
        <begin position="1533"/>
        <end position="1549"/>
    </location>
</feature>
<proteinExistence type="predicted"/>
<dbReference type="GO" id="GO:0019028">
    <property type="term" value="C:viral capsid"/>
    <property type="evidence" value="ECO:0007669"/>
    <property type="project" value="UniProtKB-KW"/>
</dbReference>
<reference evidence="2" key="1">
    <citation type="submission" date="2021-02" db="EMBL/GenBank/DDBJ databases">
        <authorList>
            <person name="Urzo M.L.R."/>
            <person name="Cope A.E."/>
            <person name="Guinto T.D."/>
            <person name="Kondo H."/>
            <person name="Suzuki N."/>
        </authorList>
    </citation>
    <scope>NUCLEOTIDE SEQUENCE</scope>
    <source>
        <strain evidence="2">Ph</strain>
    </source>
</reference>
<organism evidence="2">
    <name type="scientific">Rhizoctonia solani megabirnavirus 3</name>
    <dbReference type="NCBI Taxonomy" id="3162541"/>
    <lineage>
        <taxon>Viruses</taxon>
        <taxon>Riboviria</taxon>
        <taxon>Orthornavirae</taxon>
        <taxon>Duplornaviricota</taxon>
        <taxon>Chrymotiviricetes</taxon>
        <taxon>Ghabrivirales</taxon>
        <taxon>Alphatotivirineae</taxon>
        <taxon>Megabirnaviridae</taxon>
        <taxon>Megabirnavirus</taxon>
    </lineage>
</organism>
<feature type="region of interest" description="Disordered" evidence="1">
    <location>
        <begin position="1526"/>
        <end position="1578"/>
    </location>
</feature>
<keyword evidence="2" id="KW-0946">Virion</keyword>
<keyword evidence="2" id="KW-0167">Capsid protein</keyword>
<sequence>MSATTAFIAKAAKNGIKFSPAPLPARKAWAAPEGCPSLLADFPAAAPRLRPSSAWGRKHARAVRLSYKVRPQHKLAGMLNVVVRAIAGKQIFLPPLAPLLGTEGDVAQHKGCSVAKVLCGSIRRRAVAYAPTPRIGDYIAPVIRLSRSQRKLAALGFPVHLPVGVPVFKSAGNSTRRERNRAARAAFREQRKIPGCVARALPVYASFCRSADCSSDVCVCDPRSVTRLPRLFPSYTTLYVGSIGRVPHVSTLPFAKSRMLTPRNYHHYVARDYYAAVENSFATDKPKVGVTHDDLFATFGKLQSEFRELLNASDSTNLLSVLQNGFIGDKLSHVSLPTAANPNARLTTSLEGSEGHEAITEAVRYHGGTTAGQKHTNLGVSSNSLDENQHELNKTVGIALSNIFEDNELAKSVAPAVTALLGKYGDLNSVRGRTVLYERLLRMMFAARAEVPAPNASNPQGVDMPLTSRSLLPHASIPQGVNGNANWRHNEGANDQERAQYASTLNQRLRALEVGPNQESNAILIPIAGFPTLLSAHHDVAAGDAANRVSDIRRALLGLSRVHLDKCGFAPAAHGRGAASLVEHEKALPAPITLIALDNIVFNAAGVGRAAAFVPINFAHANFNGVASDPRTYKLAIALLLCTIGGADQLTEAFNNVARDAPRFAGPQITMLSSPLHVRYTHAGARAERAAYHRIVYMHTRQIRNTNNAGAAALGSYNPQWPLHPTLAHVTTYDGDQQTDHTAANALTDAVFGNGAHRSAPVHAKEITPCCNDEYISTLAVAFAKSAQRGNLPAAGADLTDLEVDHYWYCLFLNADTSSFDAFRRELAELPLSISDSLITWLSEQGLQAGDDWATRWGYVNGAGAAARVVDLEIQHEGEHVTDVEIRAGYAANRDFIHTTHGLLVDTYTECYVGLTALRNCIIKPGSSIVTDLDRRMAADIIATNDQDIFRVNILRSIAMRCAADFVALRTGLTPTLVDLVRSGSITTDNADLNTALRAYRIPSLGGRNKEVVLELIQTWDLACRSFGIKDSTATQVTKQIHTNARIPMVSNMVSRYPTEVDITFHCMHPATVMMFMPGINHQWKMLSKATTIYTKGIAEFPSLYTSIQVDNKVVTRAMLIAAGERRLAQAGINQRMNMTIRLDDPNMTPEPLTECVNTHYMATCVRMAAAAERDGNMMVPALCLIRNRALERFATLSEPFATDIVHAGSRDHKLRTRGTIGLKSVSLVPSSFSFANAYLSDNHRVRTMISPRNLVTALSRVIAEGGGAAVGVGNGAASTFPNTEDLGEYEFLVRHGYSLIPGIPNAEVVANSTLARIASRSRLAINPLKLKDGFRSDSARLTPTATRIRAHGGDAQVDGTILLPAHNYGFYGTEIAAGADGVVPRTAAVAKFGITAYSAPTYIPNRHSETRDMATCTFFVSLMSACHLFTRWIWATYQSNVHPLIATGKYKYAAIAIDLLREDTTPQEQAFAPEDDGFDFGSWSEQEATDTDAALKETAAAIAAAAEQSRIREERSAAALAEAQARATSLQGEKDALLGELRDLKEVKNPSGGPNGEAGGPGSEKRDSEGPLAPKNT</sequence>
<accession>A0AAU6NDN9</accession>
<name>A0AAU6NDN9_9VIRU</name>
<protein>
    <submittedName>
        <fullName evidence="2">Coat protein</fullName>
    </submittedName>
</protein>